<feature type="domain" description="SH3b" evidence="2">
    <location>
        <begin position="53"/>
        <end position="115"/>
    </location>
</feature>
<dbReference type="Pfam" id="PF11741">
    <property type="entry name" value="AMIN"/>
    <property type="match status" value="1"/>
</dbReference>
<evidence type="ECO:0000256" key="1">
    <source>
        <dbReference type="SAM" id="SignalP"/>
    </source>
</evidence>
<evidence type="ECO:0000259" key="2">
    <source>
        <dbReference type="PROSITE" id="PS51781"/>
    </source>
</evidence>
<dbReference type="PANTHER" id="PTHR34408:SF1">
    <property type="entry name" value="GLYCOSYL HYDROLASE FAMILY 19 DOMAIN-CONTAINING PROTEIN HI_1415"/>
    <property type="match status" value="1"/>
</dbReference>
<name>A0A975B4F1_9BACT</name>
<sequence length="301" mass="33517">MFKSICRKLNIITIAVVLSFLFVLSGSGLSGAADIVDDTEEIQPEIEPSTQTEQKLQVDVPRANVRSEASLKASINTQLSKGEAVIVLQTKDDWYHVQLAGGDTGWVHKDMFKDAGTKENAIKTGDTAKITVSAGNIRKEPSLDADILIQLKKGKEVTILEKQGDWYGVGLDDGQTGWAHKIIFAKKMKKGDHLLQGIRIEAGDNNEEKIFFIFKGVNPPKTFFSKTGSTRIVCDFPNTRLDKGIKDKNEVNGKLIQCIRTGLHNNNEDVRIVFDLVSDQEYELQHIFVKGQVYMLIIKKV</sequence>
<feature type="signal peptide" evidence="1">
    <location>
        <begin position="1"/>
        <end position="32"/>
    </location>
</feature>
<dbReference type="SMART" id="SM00287">
    <property type="entry name" value="SH3b"/>
    <property type="match status" value="2"/>
</dbReference>
<dbReference type="KEGG" id="dli:dnl_08290"/>
<gene>
    <name evidence="3" type="ORF">dnl_08290</name>
</gene>
<dbReference type="EMBL" id="CP061799">
    <property type="protein sequence ID" value="QTA78605.1"/>
    <property type="molecule type" value="Genomic_DNA"/>
</dbReference>
<evidence type="ECO:0000313" key="4">
    <source>
        <dbReference type="Proteomes" id="UP000663720"/>
    </source>
</evidence>
<dbReference type="InterPro" id="IPR052354">
    <property type="entry name" value="Cell_Wall_Dynamics_Protein"/>
</dbReference>
<keyword evidence="4" id="KW-1185">Reference proteome</keyword>
<accession>A0A975B4F1</accession>
<protein>
    <submittedName>
        <fullName evidence="3">SH3-like and AMIN domains-containing</fullName>
    </submittedName>
</protein>
<dbReference type="PANTHER" id="PTHR34408">
    <property type="entry name" value="FAMILY PROTEIN, PUTATIVE-RELATED"/>
    <property type="match status" value="1"/>
</dbReference>
<dbReference type="Pfam" id="PF08239">
    <property type="entry name" value="SH3_3"/>
    <property type="match status" value="2"/>
</dbReference>
<dbReference type="AlphaFoldDB" id="A0A975B4F1"/>
<feature type="chain" id="PRO_5036827280" evidence="1">
    <location>
        <begin position="33"/>
        <end position="301"/>
    </location>
</feature>
<dbReference type="PROSITE" id="PS51781">
    <property type="entry name" value="SH3B"/>
    <property type="match status" value="2"/>
</dbReference>
<reference evidence="3" key="1">
    <citation type="journal article" date="2021" name="Microb. Physiol.">
        <title>Proteogenomic Insights into the Physiology of Marine, Sulfate-Reducing, Filamentous Desulfonema limicola and Desulfonema magnum.</title>
        <authorList>
            <person name="Schnaars V."/>
            <person name="Wohlbrand L."/>
            <person name="Scheve S."/>
            <person name="Hinrichs C."/>
            <person name="Reinhardt R."/>
            <person name="Rabus R."/>
        </authorList>
    </citation>
    <scope>NUCLEOTIDE SEQUENCE</scope>
    <source>
        <strain evidence="3">5ac10</strain>
    </source>
</reference>
<feature type="domain" description="SH3b" evidence="2">
    <location>
        <begin position="125"/>
        <end position="187"/>
    </location>
</feature>
<dbReference type="Proteomes" id="UP000663720">
    <property type="component" value="Chromosome"/>
</dbReference>
<dbReference type="InterPro" id="IPR021731">
    <property type="entry name" value="AMIN_dom"/>
</dbReference>
<dbReference type="Gene3D" id="2.60.40.3500">
    <property type="match status" value="1"/>
</dbReference>
<evidence type="ECO:0000313" key="3">
    <source>
        <dbReference type="EMBL" id="QTA78605.1"/>
    </source>
</evidence>
<dbReference type="RefSeq" id="WP_207690437.1">
    <property type="nucleotide sequence ID" value="NZ_CP061799.1"/>
</dbReference>
<proteinExistence type="predicted"/>
<dbReference type="Gene3D" id="2.30.30.40">
    <property type="entry name" value="SH3 Domains"/>
    <property type="match status" value="2"/>
</dbReference>
<dbReference type="InterPro" id="IPR003646">
    <property type="entry name" value="SH3-like_bac-type"/>
</dbReference>
<keyword evidence="1" id="KW-0732">Signal</keyword>
<organism evidence="3 4">
    <name type="scientific">Desulfonema limicola</name>
    <dbReference type="NCBI Taxonomy" id="45656"/>
    <lineage>
        <taxon>Bacteria</taxon>
        <taxon>Pseudomonadati</taxon>
        <taxon>Thermodesulfobacteriota</taxon>
        <taxon>Desulfobacteria</taxon>
        <taxon>Desulfobacterales</taxon>
        <taxon>Desulfococcaceae</taxon>
        <taxon>Desulfonema</taxon>
    </lineage>
</organism>